<accession>A0AA38W4B0</accession>
<evidence type="ECO:0000313" key="3">
    <source>
        <dbReference type="Proteomes" id="UP001172457"/>
    </source>
</evidence>
<organism evidence="2 3">
    <name type="scientific">Centaurea solstitialis</name>
    <name type="common">yellow star-thistle</name>
    <dbReference type="NCBI Taxonomy" id="347529"/>
    <lineage>
        <taxon>Eukaryota</taxon>
        <taxon>Viridiplantae</taxon>
        <taxon>Streptophyta</taxon>
        <taxon>Embryophyta</taxon>
        <taxon>Tracheophyta</taxon>
        <taxon>Spermatophyta</taxon>
        <taxon>Magnoliopsida</taxon>
        <taxon>eudicotyledons</taxon>
        <taxon>Gunneridae</taxon>
        <taxon>Pentapetalae</taxon>
        <taxon>asterids</taxon>
        <taxon>campanulids</taxon>
        <taxon>Asterales</taxon>
        <taxon>Asteraceae</taxon>
        <taxon>Carduoideae</taxon>
        <taxon>Cardueae</taxon>
        <taxon>Centaureinae</taxon>
        <taxon>Centaurea</taxon>
    </lineage>
</organism>
<evidence type="ECO:0000256" key="1">
    <source>
        <dbReference type="SAM" id="MobiDB-lite"/>
    </source>
</evidence>
<dbReference type="AlphaFoldDB" id="A0AA38W4B0"/>
<feature type="region of interest" description="Disordered" evidence="1">
    <location>
        <begin position="26"/>
        <end position="62"/>
    </location>
</feature>
<protein>
    <submittedName>
        <fullName evidence="2">Uncharacterized protein</fullName>
    </submittedName>
</protein>
<keyword evidence="3" id="KW-1185">Reference proteome</keyword>
<name>A0AA38W4B0_9ASTR</name>
<comment type="caution">
    <text evidence="2">The sequence shown here is derived from an EMBL/GenBank/DDBJ whole genome shotgun (WGS) entry which is preliminary data.</text>
</comment>
<proteinExistence type="predicted"/>
<sequence>MEVQLLESEAESNGWAIKLDPKKKKLRSNGLRTETKIQKSSMSRSSIRKERTRGIHTSEGWEEDPEKVKSHFFSFFKDKFDSTRERGPTLGAHNFAKISIDDACMLERPFEEEGIWAAIRNCGDNKSPGPNGFTFGFLKKFWSIIKEDLMKAISWFWDKEDIGKGCNPAFLTLSDKRIPYEKRTTASRETRMFLSLICNMRMMRSSSDNGIKLFGIGVSEELVKSWDLSAGCGFDKFPFIYLDLPVGASMKRVDHWKLACEKLKKRLNSWKSRFVSFGGRLTLVKTVLGSLPLYLFSLFRAPSGVLKLCESERCRFFWGGGGGEIPKKGNVWVNWVNTVIFFEGGGLNIGSLDSINLSLLGKWSF</sequence>
<evidence type="ECO:0000313" key="2">
    <source>
        <dbReference type="EMBL" id="KAJ9538235.1"/>
    </source>
</evidence>
<dbReference type="PANTHER" id="PTHR33116:SF79">
    <property type="entry name" value="REVERSE TRANSCRIPTASE DOMAIN, ZINC FINGER, CCHC-TYPE-RELATED"/>
    <property type="match status" value="1"/>
</dbReference>
<dbReference type="Proteomes" id="UP001172457">
    <property type="component" value="Chromosome 8"/>
</dbReference>
<gene>
    <name evidence="2" type="ORF">OSB04_030968</name>
</gene>
<dbReference type="PANTHER" id="PTHR33116">
    <property type="entry name" value="REVERSE TRANSCRIPTASE ZINC-BINDING DOMAIN-CONTAINING PROTEIN-RELATED-RELATED"/>
    <property type="match status" value="1"/>
</dbReference>
<dbReference type="EMBL" id="JARYMX010000008">
    <property type="protein sequence ID" value="KAJ9538235.1"/>
    <property type="molecule type" value="Genomic_DNA"/>
</dbReference>
<reference evidence="2" key="1">
    <citation type="submission" date="2023-03" db="EMBL/GenBank/DDBJ databases">
        <title>Chromosome-scale reference genome and RAD-based genetic map of yellow starthistle (Centaurea solstitialis) reveal putative structural variation and QTLs associated with invader traits.</title>
        <authorList>
            <person name="Reatini B."/>
            <person name="Cang F.A."/>
            <person name="Jiang Q."/>
            <person name="Mckibben M.T.W."/>
            <person name="Barker M.S."/>
            <person name="Rieseberg L.H."/>
            <person name="Dlugosch K.M."/>
        </authorList>
    </citation>
    <scope>NUCLEOTIDE SEQUENCE</scope>
    <source>
        <strain evidence="2">CAN-66</strain>
        <tissue evidence="2">Leaf</tissue>
    </source>
</reference>